<sequence>MAVEFPWAATIERGPTQPSKLRRKFRSSVGSKRRSLQVTVHCAAASFLWNASSEKVQAGSRNFQGPSSIRAISSSVSLQLKQFHKKRNHQHWLLSLRPSFSRGESERRGCTGFYTTLAACHTSRCDVVVLSYIPGPRPNIGICFYQLRQELSCHTGHGKTCYEVSDKQKVEEEEEEEGEGERIRIFLIEILMILESVAVIKRNAG</sequence>
<evidence type="ECO:0000313" key="1">
    <source>
        <dbReference type="EMBL" id="KAH0553711.1"/>
    </source>
</evidence>
<dbReference type="AlphaFoldDB" id="A0AAV7I5A0"/>
<dbReference type="EMBL" id="JAHXZJ010001119">
    <property type="protein sequence ID" value="KAH0553711.1"/>
    <property type="molecule type" value="Genomic_DNA"/>
</dbReference>
<name>A0AAV7I5A0_COTGL</name>
<proteinExistence type="predicted"/>
<gene>
    <name evidence="1" type="ORF">KQX54_003692</name>
</gene>
<accession>A0AAV7I5A0</accession>
<dbReference type="Proteomes" id="UP000826195">
    <property type="component" value="Unassembled WGS sequence"/>
</dbReference>
<protein>
    <submittedName>
        <fullName evidence="1">Uncharacterized protein</fullName>
    </submittedName>
</protein>
<reference evidence="1 2" key="1">
    <citation type="journal article" date="2021" name="J. Hered.">
        <title>A chromosome-level genome assembly of the parasitoid wasp, Cotesia glomerata (Hymenoptera: Braconidae).</title>
        <authorList>
            <person name="Pinto B.J."/>
            <person name="Weis J.J."/>
            <person name="Gamble T."/>
            <person name="Ode P.J."/>
            <person name="Paul R."/>
            <person name="Zaspel J.M."/>
        </authorList>
    </citation>
    <scope>NUCLEOTIDE SEQUENCE [LARGE SCALE GENOMIC DNA]</scope>
    <source>
        <strain evidence="1">CgM1</strain>
    </source>
</reference>
<evidence type="ECO:0000313" key="2">
    <source>
        <dbReference type="Proteomes" id="UP000826195"/>
    </source>
</evidence>
<comment type="caution">
    <text evidence="1">The sequence shown here is derived from an EMBL/GenBank/DDBJ whole genome shotgun (WGS) entry which is preliminary data.</text>
</comment>
<keyword evidence="2" id="KW-1185">Reference proteome</keyword>
<organism evidence="1 2">
    <name type="scientific">Cotesia glomerata</name>
    <name type="common">Lepidopteran parasitic wasp</name>
    <name type="synonym">Apanteles glomeratus</name>
    <dbReference type="NCBI Taxonomy" id="32391"/>
    <lineage>
        <taxon>Eukaryota</taxon>
        <taxon>Metazoa</taxon>
        <taxon>Ecdysozoa</taxon>
        <taxon>Arthropoda</taxon>
        <taxon>Hexapoda</taxon>
        <taxon>Insecta</taxon>
        <taxon>Pterygota</taxon>
        <taxon>Neoptera</taxon>
        <taxon>Endopterygota</taxon>
        <taxon>Hymenoptera</taxon>
        <taxon>Apocrita</taxon>
        <taxon>Ichneumonoidea</taxon>
        <taxon>Braconidae</taxon>
        <taxon>Microgastrinae</taxon>
        <taxon>Cotesia</taxon>
    </lineage>
</organism>